<name>A0AA40G2D8_9HYME</name>
<sequence>MPVRILARQSWLARRGGGYRGGGYRGTPRTARQVDVERSDGNARGIGDSTCWDASRRYRLESNAPGLRFSERIERAVLPDLHTCRGCSANGK</sequence>
<protein>
    <submittedName>
        <fullName evidence="2">Uncharacterized protein</fullName>
    </submittedName>
</protein>
<comment type="caution">
    <text evidence="2">The sequence shown here is derived from an EMBL/GenBank/DDBJ whole genome shotgun (WGS) entry which is preliminary data.</text>
</comment>
<dbReference type="Proteomes" id="UP001177670">
    <property type="component" value="Unassembled WGS sequence"/>
</dbReference>
<dbReference type="AlphaFoldDB" id="A0AA40G2D8"/>
<evidence type="ECO:0000313" key="3">
    <source>
        <dbReference type="Proteomes" id="UP001177670"/>
    </source>
</evidence>
<proteinExistence type="predicted"/>
<feature type="region of interest" description="Disordered" evidence="1">
    <location>
        <begin position="18"/>
        <end position="42"/>
    </location>
</feature>
<accession>A0AA40G2D8</accession>
<reference evidence="2" key="1">
    <citation type="submission" date="2021-10" db="EMBL/GenBank/DDBJ databases">
        <title>Melipona bicolor Genome sequencing and assembly.</title>
        <authorList>
            <person name="Araujo N.S."/>
            <person name="Arias M.C."/>
        </authorList>
    </citation>
    <scope>NUCLEOTIDE SEQUENCE</scope>
    <source>
        <strain evidence="2">USP_2M_L1-L4_2017</strain>
        <tissue evidence="2">Whole body</tissue>
    </source>
</reference>
<keyword evidence="3" id="KW-1185">Reference proteome</keyword>
<feature type="compositionally biased region" description="Basic and acidic residues" evidence="1">
    <location>
        <begin position="32"/>
        <end position="41"/>
    </location>
</feature>
<evidence type="ECO:0000313" key="2">
    <source>
        <dbReference type="EMBL" id="KAK1129715.1"/>
    </source>
</evidence>
<gene>
    <name evidence="2" type="ORF">K0M31_019430</name>
</gene>
<organism evidence="2 3">
    <name type="scientific">Melipona bicolor</name>
    <dbReference type="NCBI Taxonomy" id="60889"/>
    <lineage>
        <taxon>Eukaryota</taxon>
        <taxon>Metazoa</taxon>
        <taxon>Ecdysozoa</taxon>
        <taxon>Arthropoda</taxon>
        <taxon>Hexapoda</taxon>
        <taxon>Insecta</taxon>
        <taxon>Pterygota</taxon>
        <taxon>Neoptera</taxon>
        <taxon>Endopterygota</taxon>
        <taxon>Hymenoptera</taxon>
        <taxon>Apocrita</taxon>
        <taxon>Aculeata</taxon>
        <taxon>Apoidea</taxon>
        <taxon>Anthophila</taxon>
        <taxon>Apidae</taxon>
        <taxon>Melipona</taxon>
    </lineage>
</organism>
<evidence type="ECO:0000256" key="1">
    <source>
        <dbReference type="SAM" id="MobiDB-lite"/>
    </source>
</evidence>
<dbReference type="EMBL" id="JAHYIQ010000008">
    <property type="protein sequence ID" value="KAK1129715.1"/>
    <property type="molecule type" value="Genomic_DNA"/>
</dbReference>